<name>A0A813PX16_9BILA</name>
<dbReference type="AlphaFoldDB" id="A0A813PX16"/>
<proteinExistence type="predicted"/>
<accession>A0A813PX16</accession>
<protein>
    <submittedName>
        <fullName evidence="2">Uncharacterized protein</fullName>
    </submittedName>
</protein>
<evidence type="ECO:0000313" key="2">
    <source>
        <dbReference type="EMBL" id="CAF0754897.1"/>
    </source>
</evidence>
<dbReference type="EMBL" id="CAJNOE010000024">
    <property type="protein sequence ID" value="CAF0754897.1"/>
    <property type="molecule type" value="Genomic_DNA"/>
</dbReference>
<sequence length="468" mass="52985">MLVSIFFIIFLLLPQYVHGSCCRLPFTDGDCQVNRKGPHRYQIMPDLKSGLVMESTECHINDFDANYRKVIETKNPCNDCPGLLILHTNSSEIFLFPEYLERILEGRTPVQRKNVIILTTSLVGAYDLDFTLFSRYYATHTVGDVPSLYVDLQMPVFNPKLEHQPSLRLRLPAYNEDKEGFSKVSRKELINPIDNSESAAAIIHQLPYLYHFDIEKHRHPPSLCTLYDLELTSSSLEWKILNSDLATCHTFMPYLGRNKCLATGFTRLFCPIEENISMDDTLQLPLYLKTTNRVEHLTVAVTGGRQIQMSLSNRQMIPAEQVKIILVQGHLTVTDANLDLPIRVEYGWNCEDYSLAVPAGFSATRYRRFDAENVANSEGNNVITLPSCFKVIPNSVKIPATTIISAHLPSSSPSSTPPSEPDIYADEELEWDENEAITPDIEKPHIQVDSGLENTTSNWNSLRNNNGM</sequence>
<comment type="caution">
    <text evidence="2">The sequence shown here is derived from an EMBL/GenBank/DDBJ whole genome shotgun (WGS) entry which is preliminary data.</text>
</comment>
<reference evidence="2" key="1">
    <citation type="submission" date="2021-02" db="EMBL/GenBank/DDBJ databases">
        <authorList>
            <person name="Nowell W R."/>
        </authorList>
    </citation>
    <scope>NUCLEOTIDE SEQUENCE</scope>
</reference>
<gene>
    <name evidence="2" type="ORF">IZO911_LOCUS4374</name>
</gene>
<feature type="signal peptide" evidence="1">
    <location>
        <begin position="1"/>
        <end position="19"/>
    </location>
</feature>
<evidence type="ECO:0000256" key="1">
    <source>
        <dbReference type="SAM" id="SignalP"/>
    </source>
</evidence>
<organism evidence="2 3">
    <name type="scientific">Adineta steineri</name>
    <dbReference type="NCBI Taxonomy" id="433720"/>
    <lineage>
        <taxon>Eukaryota</taxon>
        <taxon>Metazoa</taxon>
        <taxon>Spiralia</taxon>
        <taxon>Gnathifera</taxon>
        <taxon>Rotifera</taxon>
        <taxon>Eurotatoria</taxon>
        <taxon>Bdelloidea</taxon>
        <taxon>Adinetida</taxon>
        <taxon>Adinetidae</taxon>
        <taxon>Adineta</taxon>
    </lineage>
</organism>
<keyword evidence="1" id="KW-0732">Signal</keyword>
<feature type="chain" id="PRO_5032627910" evidence="1">
    <location>
        <begin position="20"/>
        <end position="468"/>
    </location>
</feature>
<dbReference type="Proteomes" id="UP000663860">
    <property type="component" value="Unassembled WGS sequence"/>
</dbReference>
<evidence type="ECO:0000313" key="3">
    <source>
        <dbReference type="Proteomes" id="UP000663860"/>
    </source>
</evidence>